<accession>A0A0F9TZ09</accession>
<dbReference type="Gene3D" id="3.40.50.1000">
    <property type="entry name" value="HAD superfamily/HAD-like"/>
    <property type="match status" value="1"/>
</dbReference>
<dbReference type="EMBL" id="LAZR01000932">
    <property type="protein sequence ID" value="KKN54346.1"/>
    <property type="molecule type" value="Genomic_DNA"/>
</dbReference>
<sequence length="177" mass="20821">MIYPWHEAVLEKAKREGLVEVSTTVGDLFGYPEELGLLFHWSKFTRDKYVSDVEGYMLPLPRKSKDVLSVLSDNFELFYITARSGELEYPTFRWAEENNLPQRENLIVSNGPKSRYVIDNEIELFIEDRPKEVEELADHTKMILLTRPWNVNYNRNNHDRIDDLEELIPMLVGESNE</sequence>
<reference evidence="1" key="1">
    <citation type="journal article" date="2015" name="Nature">
        <title>Complex archaea that bridge the gap between prokaryotes and eukaryotes.</title>
        <authorList>
            <person name="Spang A."/>
            <person name="Saw J.H."/>
            <person name="Jorgensen S.L."/>
            <person name="Zaremba-Niedzwiedzka K."/>
            <person name="Martijn J."/>
            <person name="Lind A.E."/>
            <person name="van Eijk R."/>
            <person name="Schleper C."/>
            <person name="Guy L."/>
            <person name="Ettema T.J."/>
        </authorList>
    </citation>
    <scope>NUCLEOTIDE SEQUENCE</scope>
</reference>
<gene>
    <name evidence="1" type="ORF">LCGC14_0593240</name>
</gene>
<dbReference type="AlphaFoldDB" id="A0A0F9TZ09"/>
<dbReference type="InterPro" id="IPR023214">
    <property type="entry name" value="HAD_sf"/>
</dbReference>
<evidence type="ECO:0000313" key="1">
    <source>
        <dbReference type="EMBL" id="KKN54346.1"/>
    </source>
</evidence>
<organism evidence="1">
    <name type="scientific">marine sediment metagenome</name>
    <dbReference type="NCBI Taxonomy" id="412755"/>
    <lineage>
        <taxon>unclassified sequences</taxon>
        <taxon>metagenomes</taxon>
        <taxon>ecological metagenomes</taxon>
    </lineage>
</organism>
<proteinExistence type="predicted"/>
<protein>
    <submittedName>
        <fullName evidence="1">Uncharacterized protein</fullName>
    </submittedName>
</protein>
<comment type="caution">
    <text evidence="1">The sequence shown here is derived from an EMBL/GenBank/DDBJ whole genome shotgun (WGS) entry which is preliminary data.</text>
</comment>
<name>A0A0F9TZ09_9ZZZZ</name>